<dbReference type="InterPro" id="IPR052021">
    <property type="entry name" value="Type-I_RS_S_subunit"/>
</dbReference>
<evidence type="ECO:0000313" key="5">
    <source>
        <dbReference type="EMBL" id="TYD47961.1"/>
    </source>
</evidence>
<dbReference type="CDD" id="cd17495">
    <property type="entry name" value="RMtype1_S_Cep9333ORF4827P-TRD2-CR2_like"/>
    <property type="match status" value="1"/>
</dbReference>
<reference evidence="5 6" key="1">
    <citation type="submission" date="2017-08" db="EMBL/GenBank/DDBJ databases">
        <title>Aeromonas veronii bv sobria strain NS22 whole genome sequencing.</title>
        <authorList>
            <person name="Katharios P."/>
            <person name="Ha V.Q."/>
            <person name="Smyrli M."/>
        </authorList>
    </citation>
    <scope>NUCLEOTIDE SEQUENCE [LARGE SCALE GENOMIC DNA]</scope>
    <source>
        <strain evidence="5 6">NS22</strain>
    </source>
</reference>
<sequence>MGSNWSALPLENIATVIDSKHQTPQYSESGYPMVRVVDVKGGELSLIGTKKVTADVYADYSKGRDPEVGDLIISRVGRHRKISYVSSKDKFCLGQNVAFIIPRDNDRFLYYALISPPLMREIDSMAVGAAQKTISLKNIKGLKIPQPPLNERAKISHFLSSLDDKVALNHQINMTLEQMALALFKSWFVDFDPVVDNALDTNFFEQGLEYPSELLRRAEMRRAVRARQDFKPLPDATRQLFPSAFEKCTEPCLGLGGWVPQGWAISNFGAEFDVIIGQSPPSTTYNKNKNGMPFFQGKMDFGFRFPSERVYCTKPKRIAKKNDTLVSMRAPVGHINLANENCAIGRGLAAARHKSGSISFSYYTISSLSEKLKLFEAAGTVFGCITQKDLHSLHLIKPDSNVINRFELLCSSWDKHIEHISIETLALTNLRDTLLPKLISGELHFGYI</sequence>
<protein>
    <recommendedName>
        <fullName evidence="4">Type I restriction modification DNA specificity domain-containing protein</fullName>
    </recommendedName>
</protein>
<gene>
    <name evidence="5" type="ORF">CJF24_01105</name>
</gene>
<dbReference type="PANTHER" id="PTHR30408:SF13">
    <property type="entry name" value="TYPE I RESTRICTION ENZYME HINDI SPECIFICITY SUBUNIT"/>
    <property type="match status" value="1"/>
</dbReference>
<dbReference type="Proteomes" id="UP000323129">
    <property type="component" value="Unassembled WGS sequence"/>
</dbReference>
<dbReference type="Gene3D" id="3.90.220.20">
    <property type="entry name" value="DNA methylase specificity domains"/>
    <property type="match status" value="2"/>
</dbReference>
<dbReference type="PANTHER" id="PTHR30408">
    <property type="entry name" value="TYPE-1 RESTRICTION ENZYME ECOKI SPECIFICITY PROTEIN"/>
    <property type="match status" value="1"/>
</dbReference>
<dbReference type="InterPro" id="IPR000055">
    <property type="entry name" value="Restrct_endonuc_typeI_TRD"/>
</dbReference>
<organism evidence="5 6">
    <name type="scientific">Aeromonas veronii</name>
    <dbReference type="NCBI Taxonomy" id="654"/>
    <lineage>
        <taxon>Bacteria</taxon>
        <taxon>Pseudomonadati</taxon>
        <taxon>Pseudomonadota</taxon>
        <taxon>Gammaproteobacteria</taxon>
        <taxon>Aeromonadales</taxon>
        <taxon>Aeromonadaceae</taxon>
        <taxon>Aeromonas</taxon>
    </lineage>
</organism>
<evidence type="ECO:0000256" key="1">
    <source>
        <dbReference type="ARBA" id="ARBA00010923"/>
    </source>
</evidence>
<dbReference type="EMBL" id="NQMC01000002">
    <property type="protein sequence ID" value="TYD47961.1"/>
    <property type="molecule type" value="Genomic_DNA"/>
</dbReference>
<dbReference type="SUPFAM" id="SSF116734">
    <property type="entry name" value="DNA methylase specificity domain"/>
    <property type="match status" value="2"/>
</dbReference>
<keyword evidence="2" id="KW-0680">Restriction system</keyword>
<keyword evidence="6" id="KW-1185">Reference proteome</keyword>
<evidence type="ECO:0000256" key="2">
    <source>
        <dbReference type="ARBA" id="ARBA00022747"/>
    </source>
</evidence>
<keyword evidence="3" id="KW-0238">DNA-binding</keyword>
<dbReference type="RefSeq" id="WP_115544569.1">
    <property type="nucleotide sequence ID" value="NZ_NMUR01000020.1"/>
</dbReference>
<evidence type="ECO:0000313" key="6">
    <source>
        <dbReference type="Proteomes" id="UP000323129"/>
    </source>
</evidence>
<dbReference type="Pfam" id="PF01420">
    <property type="entry name" value="Methylase_S"/>
    <property type="match status" value="1"/>
</dbReference>
<comment type="caution">
    <text evidence="5">The sequence shown here is derived from an EMBL/GenBank/DDBJ whole genome shotgun (WGS) entry which is preliminary data.</text>
</comment>
<feature type="domain" description="Type I restriction modification DNA specificity" evidence="4">
    <location>
        <begin position="26"/>
        <end position="178"/>
    </location>
</feature>
<comment type="similarity">
    <text evidence="1">Belongs to the type-I restriction system S methylase family.</text>
</comment>
<evidence type="ECO:0000259" key="4">
    <source>
        <dbReference type="Pfam" id="PF01420"/>
    </source>
</evidence>
<dbReference type="InterPro" id="IPR044946">
    <property type="entry name" value="Restrct_endonuc_typeI_TRD_sf"/>
</dbReference>
<proteinExistence type="inferred from homology"/>
<evidence type="ECO:0000256" key="3">
    <source>
        <dbReference type="ARBA" id="ARBA00023125"/>
    </source>
</evidence>
<accession>A0ABY3MRP5</accession>
<name>A0ABY3MRP5_AERVE</name>